<feature type="compositionally biased region" description="Acidic residues" evidence="1">
    <location>
        <begin position="57"/>
        <end position="76"/>
    </location>
</feature>
<protein>
    <submittedName>
        <fullName evidence="2">Uncharacterized protein</fullName>
    </submittedName>
</protein>
<organism evidence="2">
    <name type="scientific">Tanacetum cinerariifolium</name>
    <name type="common">Dalmatian daisy</name>
    <name type="synonym">Chrysanthemum cinerariifolium</name>
    <dbReference type="NCBI Taxonomy" id="118510"/>
    <lineage>
        <taxon>Eukaryota</taxon>
        <taxon>Viridiplantae</taxon>
        <taxon>Streptophyta</taxon>
        <taxon>Embryophyta</taxon>
        <taxon>Tracheophyta</taxon>
        <taxon>Spermatophyta</taxon>
        <taxon>Magnoliopsida</taxon>
        <taxon>eudicotyledons</taxon>
        <taxon>Gunneridae</taxon>
        <taxon>Pentapetalae</taxon>
        <taxon>asterids</taxon>
        <taxon>campanulids</taxon>
        <taxon>Asterales</taxon>
        <taxon>Asteraceae</taxon>
        <taxon>Asteroideae</taxon>
        <taxon>Anthemideae</taxon>
        <taxon>Anthemidinae</taxon>
        <taxon>Tanacetum</taxon>
    </lineage>
</organism>
<feature type="compositionally biased region" description="Basic residues" evidence="1">
    <location>
        <begin position="90"/>
        <end position="105"/>
    </location>
</feature>
<dbReference type="AlphaFoldDB" id="A0A699T879"/>
<feature type="non-terminal residue" evidence="2">
    <location>
        <position position="111"/>
    </location>
</feature>
<proteinExistence type="predicted"/>
<feature type="region of interest" description="Disordered" evidence="1">
    <location>
        <begin position="1"/>
        <end position="111"/>
    </location>
</feature>
<comment type="caution">
    <text evidence="2">The sequence shown here is derived from an EMBL/GenBank/DDBJ whole genome shotgun (WGS) entry which is preliminary data.</text>
</comment>
<name>A0A699T879_TANCI</name>
<accession>A0A699T879</accession>
<evidence type="ECO:0000256" key="1">
    <source>
        <dbReference type="SAM" id="MobiDB-lite"/>
    </source>
</evidence>
<sequence>MPDPEHPPSHIEIPYVPKPKYPEYMAPSDNEAPLEDHPLPADASPIAVSPDYVVDSNPEEDPEDDQADYPADEGDGDDKPSDDMILTMRIQRRSPLRRMTRKRRSTQLWPT</sequence>
<reference evidence="2" key="1">
    <citation type="journal article" date="2019" name="Sci. Rep.">
        <title>Draft genome of Tanacetum cinerariifolium, the natural source of mosquito coil.</title>
        <authorList>
            <person name="Yamashiro T."/>
            <person name="Shiraishi A."/>
            <person name="Satake H."/>
            <person name="Nakayama K."/>
        </authorList>
    </citation>
    <scope>NUCLEOTIDE SEQUENCE</scope>
</reference>
<dbReference type="EMBL" id="BKCJ011224581">
    <property type="protein sequence ID" value="GFD06397.1"/>
    <property type="molecule type" value="Genomic_DNA"/>
</dbReference>
<gene>
    <name evidence="2" type="ORF">Tci_878366</name>
</gene>
<evidence type="ECO:0000313" key="2">
    <source>
        <dbReference type="EMBL" id="GFD06397.1"/>
    </source>
</evidence>